<keyword evidence="3" id="KW-1185">Reference proteome</keyword>
<evidence type="ECO:0000313" key="3">
    <source>
        <dbReference type="Proteomes" id="UP000188320"/>
    </source>
</evidence>
<name>A0A1R1PPW3_ZANCU</name>
<sequence>MILPEVNYKSKMTKIEDKTNFENMILPQLCNMNRTIMEPEKFNPMEELEPKKWLKRYELASENNGWSEANRIEKLEKYVVGKARTWYDRMYPTFTSWEETKKKFKEKFAGEEEEYRAWNEMQEIRKREGEDIEALSIRIDITARRANIKEDKEKIKYLMKAVAPEHRKLILKSKVKLYEEAVNLLIEEETIDKLCFNNENQIAVETPKRKADTETLI</sequence>
<accession>A0A1R1PPW3</accession>
<gene>
    <name evidence="2" type="ORF">AX774_g3513</name>
</gene>
<dbReference type="InterPro" id="IPR005162">
    <property type="entry name" value="Retrotrans_gag_dom"/>
</dbReference>
<dbReference type="PANTHER" id="PTHR33223:SF6">
    <property type="entry name" value="CCHC-TYPE DOMAIN-CONTAINING PROTEIN"/>
    <property type="match status" value="1"/>
</dbReference>
<reference evidence="3" key="1">
    <citation type="submission" date="2017-01" db="EMBL/GenBank/DDBJ databases">
        <authorList>
            <person name="Wang Y."/>
            <person name="White M."/>
            <person name="Kvist S."/>
            <person name="Moncalvo J.-M."/>
        </authorList>
    </citation>
    <scope>NUCLEOTIDE SEQUENCE [LARGE SCALE GENOMIC DNA]</scope>
    <source>
        <strain evidence="3">COL-18-3</strain>
    </source>
</reference>
<dbReference type="EMBL" id="LSSK01000547">
    <property type="protein sequence ID" value="OMH82989.1"/>
    <property type="molecule type" value="Genomic_DNA"/>
</dbReference>
<dbReference type="AlphaFoldDB" id="A0A1R1PPW3"/>
<protein>
    <recommendedName>
        <fullName evidence="1">Retrotransposon gag domain-containing protein</fullName>
    </recommendedName>
</protein>
<evidence type="ECO:0000313" key="2">
    <source>
        <dbReference type="EMBL" id="OMH82989.1"/>
    </source>
</evidence>
<feature type="domain" description="Retrotransposon gag" evidence="1">
    <location>
        <begin position="80"/>
        <end position="161"/>
    </location>
</feature>
<proteinExistence type="predicted"/>
<dbReference type="PANTHER" id="PTHR33223">
    <property type="entry name" value="CCHC-TYPE DOMAIN-CONTAINING PROTEIN"/>
    <property type="match status" value="1"/>
</dbReference>
<comment type="caution">
    <text evidence="2">The sequence shown here is derived from an EMBL/GenBank/DDBJ whole genome shotgun (WGS) entry which is preliminary data.</text>
</comment>
<dbReference type="Pfam" id="PF03732">
    <property type="entry name" value="Retrotrans_gag"/>
    <property type="match status" value="1"/>
</dbReference>
<evidence type="ECO:0000259" key="1">
    <source>
        <dbReference type="Pfam" id="PF03732"/>
    </source>
</evidence>
<dbReference type="Proteomes" id="UP000188320">
    <property type="component" value="Unassembled WGS sequence"/>
</dbReference>
<organism evidence="2 3">
    <name type="scientific">Zancudomyces culisetae</name>
    <name type="common">Gut fungus</name>
    <name type="synonym">Smittium culisetae</name>
    <dbReference type="NCBI Taxonomy" id="1213189"/>
    <lineage>
        <taxon>Eukaryota</taxon>
        <taxon>Fungi</taxon>
        <taxon>Fungi incertae sedis</taxon>
        <taxon>Zoopagomycota</taxon>
        <taxon>Kickxellomycotina</taxon>
        <taxon>Harpellomycetes</taxon>
        <taxon>Harpellales</taxon>
        <taxon>Legeriomycetaceae</taxon>
        <taxon>Zancudomyces</taxon>
    </lineage>
</organism>